<comment type="caution">
    <text evidence="4">The sequence shown here is derived from an EMBL/GenBank/DDBJ whole genome shotgun (WGS) entry which is preliminary data.</text>
</comment>
<dbReference type="InterPro" id="IPR013320">
    <property type="entry name" value="ConA-like_dom_sf"/>
</dbReference>
<dbReference type="Gene3D" id="1.10.238.10">
    <property type="entry name" value="EF-hand"/>
    <property type="match status" value="1"/>
</dbReference>
<name>A0A9P6QGU0_9FUNG</name>
<feature type="region of interest" description="Disordered" evidence="1">
    <location>
        <begin position="182"/>
        <end position="214"/>
    </location>
</feature>
<feature type="region of interest" description="Disordered" evidence="1">
    <location>
        <begin position="610"/>
        <end position="637"/>
    </location>
</feature>
<feature type="region of interest" description="Disordered" evidence="1">
    <location>
        <begin position="1109"/>
        <end position="1134"/>
    </location>
</feature>
<feature type="compositionally biased region" description="Polar residues" evidence="1">
    <location>
        <begin position="1170"/>
        <end position="1190"/>
    </location>
</feature>
<feature type="region of interest" description="Disordered" evidence="1">
    <location>
        <begin position="785"/>
        <end position="841"/>
    </location>
</feature>
<feature type="compositionally biased region" description="Basic and acidic residues" evidence="1">
    <location>
        <begin position="613"/>
        <end position="626"/>
    </location>
</feature>
<feature type="compositionally biased region" description="Low complexity" evidence="1">
    <location>
        <begin position="540"/>
        <end position="570"/>
    </location>
</feature>
<keyword evidence="5" id="KW-1185">Reference proteome</keyword>
<feature type="region of interest" description="Disordered" evidence="1">
    <location>
        <begin position="504"/>
        <end position="524"/>
    </location>
</feature>
<dbReference type="SMART" id="SM00449">
    <property type="entry name" value="SPRY"/>
    <property type="match status" value="2"/>
</dbReference>
<dbReference type="PROSITE" id="PS50031">
    <property type="entry name" value="EH"/>
    <property type="match status" value="1"/>
</dbReference>
<feature type="compositionally biased region" description="Basic and acidic residues" evidence="1">
    <location>
        <begin position="507"/>
        <end position="517"/>
    </location>
</feature>
<dbReference type="SMART" id="SM00027">
    <property type="entry name" value="EH"/>
    <property type="match status" value="1"/>
</dbReference>
<evidence type="ECO:0000259" key="3">
    <source>
        <dbReference type="PROSITE" id="PS50188"/>
    </source>
</evidence>
<feature type="compositionally biased region" description="Pro residues" evidence="1">
    <location>
        <begin position="24"/>
        <end position="36"/>
    </location>
</feature>
<dbReference type="Pfam" id="PF00622">
    <property type="entry name" value="SPRY"/>
    <property type="match status" value="2"/>
</dbReference>
<feature type="region of interest" description="Disordered" evidence="1">
    <location>
        <begin position="661"/>
        <end position="707"/>
    </location>
</feature>
<dbReference type="Gene3D" id="2.60.120.920">
    <property type="match status" value="2"/>
</dbReference>
<feature type="domain" description="B30.2/SPRY" evidence="3">
    <location>
        <begin position="1185"/>
        <end position="1374"/>
    </location>
</feature>
<dbReference type="CDD" id="cd12885">
    <property type="entry name" value="SPRY_RanBP_like"/>
    <property type="match status" value="2"/>
</dbReference>
<evidence type="ECO:0008006" key="6">
    <source>
        <dbReference type="Google" id="ProtNLM"/>
    </source>
</evidence>
<dbReference type="PANTHER" id="PTHR12864">
    <property type="entry name" value="RAN BINDING PROTEIN 9-RELATED"/>
    <property type="match status" value="1"/>
</dbReference>
<feature type="region of interest" description="Disordered" evidence="1">
    <location>
        <begin position="364"/>
        <end position="387"/>
    </location>
</feature>
<feature type="compositionally biased region" description="Basic and acidic residues" evidence="1">
    <location>
        <begin position="801"/>
        <end position="814"/>
    </location>
</feature>
<feature type="domain" description="B30.2/SPRY" evidence="3">
    <location>
        <begin position="1377"/>
        <end position="1576"/>
    </location>
</feature>
<dbReference type="InterPro" id="IPR050618">
    <property type="entry name" value="Ubq-SigPath_Reg"/>
</dbReference>
<feature type="compositionally biased region" description="Pro residues" evidence="1">
    <location>
        <begin position="286"/>
        <end position="298"/>
    </location>
</feature>
<evidence type="ECO:0000256" key="1">
    <source>
        <dbReference type="SAM" id="MobiDB-lite"/>
    </source>
</evidence>
<dbReference type="Proteomes" id="UP000726737">
    <property type="component" value="Unassembled WGS sequence"/>
</dbReference>
<evidence type="ECO:0000313" key="5">
    <source>
        <dbReference type="Proteomes" id="UP000726737"/>
    </source>
</evidence>
<feature type="region of interest" description="Disordered" evidence="1">
    <location>
        <begin position="247"/>
        <end position="305"/>
    </location>
</feature>
<dbReference type="Pfam" id="PF12763">
    <property type="entry name" value="EH"/>
    <property type="match status" value="1"/>
</dbReference>
<evidence type="ECO:0000259" key="2">
    <source>
        <dbReference type="PROSITE" id="PS50031"/>
    </source>
</evidence>
<dbReference type="PROSITE" id="PS50188">
    <property type="entry name" value="B302_SPRY"/>
    <property type="match status" value="2"/>
</dbReference>
<dbReference type="InterPro" id="IPR003877">
    <property type="entry name" value="SPRY_dom"/>
</dbReference>
<feature type="compositionally biased region" description="Polar residues" evidence="1">
    <location>
        <begin position="815"/>
        <end position="834"/>
    </location>
</feature>
<dbReference type="InterPro" id="IPR001870">
    <property type="entry name" value="B30.2/SPRY"/>
</dbReference>
<proteinExistence type="predicted"/>
<dbReference type="InterPro" id="IPR044736">
    <property type="entry name" value="Gid1/RanBPM/SPLA_SPRY"/>
</dbReference>
<dbReference type="OrthoDB" id="258495at2759"/>
<protein>
    <recommendedName>
        <fullName evidence="6">B30.2/SPRY domain-containing protein</fullName>
    </recommendedName>
</protein>
<dbReference type="SUPFAM" id="SSF49899">
    <property type="entry name" value="Concanavalin A-like lectins/glucanases"/>
    <property type="match status" value="2"/>
</dbReference>
<feature type="compositionally biased region" description="Polar residues" evidence="1">
    <location>
        <begin position="266"/>
        <end position="276"/>
    </location>
</feature>
<accession>A0A9P6QGU0</accession>
<feature type="region of interest" description="Disordered" evidence="1">
    <location>
        <begin position="1571"/>
        <end position="1592"/>
    </location>
</feature>
<dbReference type="InterPro" id="IPR011992">
    <property type="entry name" value="EF-hand-dom_pair"/>
</dbReference>
<dbReference type="InterPro" id="IPR000261">
    <property type="entry name" value="EH_dom"/>
</dbReference>
<feature type="domain" description="EH" evidence="2">
    <location>
        <begin position="875"/>
        <end position="964"/>
    </location>
</feature>
<dbReference type="EMBL" id="JAAAJA010000011">
    <property type="protein sequence ID" value="KAG0266862.1"/>
    <property type="molecule type" value="Genomic_DNA"/>
</dbReference>
<organism evidence="4 5">
    <name type="scientific">Mortierella polycephala</name>
    <dbReference type="NCBI Taxonomy" id="41804"/>
    <lineage>
        <taxon>Eukaryota</taxon>
        <taxon>Fungi</taxon>
        <taxon>Fungi incertae sedis</taxon>
        <taxon>Mucoromycota</taxon>
        <taxon>Mortierellomycotina</taxon>
        <taxon>Mortierellomycetes</taxon>
        <taxon>Mortierellales</taxon>
        <taxon>Mortierellaceae</taxon>
        <taxon>Mortierella</taxon>
    </lineage>
</organism>
<feature type="compositionally biased region" description="Low complexity" evidence="1">
    <location>
        <begin position="785"/>
        <end position="800"/>
    </location>
</feature>
<feature type="region of interest" description="Disordered" evidence="1">
    <location>
        <begin position="540"/>
        <end position="572"/>
    </location>
</feature>
<reference evidence="4" key="1">
    <citation type="journal article" date="2020" name="Fungal Divers.">
        <title>Resolving the Mortierellaceae phylogeny through synthesis of multi-gene phylogenetics and phylogenomics.</title>
        <authorList>
            <person name="Vandepol N."/>
            <person name="Liber J."/>
            <person name="Desiro A."/>
            <person name="Na H."/>
            <person name="Kennedy M."/>
            <person name="Barry K."/>
            <person name="Grigoriev I.V."/>
            <person name="Miller A.N."/>
            <person name="O'Donnell K."/>
            <person name="Stajich J.E."/>
            <person name="Bonito G."/>
        </authorList>
    </citation>
    <scope>NUCLEOTIDE SEQUENCE</scope>
    <source>
        <strain evidence="4">KOD948</strain>
    </source>
</reference>
<feature type="compositionally biased region" description="Polar residues" evidence="1">
    <location>
        <begin position="676"/>
        <end position="696"/>
    </location>
</feature>
<dbReference type="InterPro" id="IPR043136">
    <property type="entry name" value="B30.2/SPRY_sf"/>
</dbReference>
<feature type="compositionally biased region" description="Acidic residues" evidence="1">
    <location>
        <begin position="1206"/>
        <end position="1218"/>
    </location>
</feature>
<feature type="compositionally biased region" description="Basic residues" evidence="1">
    <location>
        <begin position="7"/>
        <end position="23"/>
    </location>
</feature>
<feature type="region of interest" description="Disordered" evidence="1">
    <location>
        <begin position="1149"/>
        <end position="1220"/>
    </location>
</feature>
<feature type="region of interest" description="Disordered" evidence="1">
    <location>
        <begin position="1"/>
        <end position="43"/>
    </location>
</feature>
<evidence type="ECO:0000313" key="4">
    <source>
        <dbReference type="EMBL" id="KAG0266862.1"/>
    </source>
</evidence>
<dbReference type="SUPFAM" id="SSF47473">
    <property type="entry name" value="EF-hand"/>
    <property type="match status" value="1"/>
</dbReference>
<feature type="compositionally biased region" description="Low complexity" evidence="1">
    <location>
        <begin position="64"/>
        <end position="86"/>
    </location>
</feature>
<feature type="region of interest" description="Disordered" evidence="1">
    <location>
        <begin position="61"/>
        <end position="103"/>
    </location>
</feature>
<gene>
    <name evidence="4" type="ORF">BG011_000477</name>
</gene>
<feature type="compositionally biased region" description="Polar residues" evidence="1">
    <location>
        <begin position="94"/>
        <end position="103"/>
    </location>
</feature>
<sequence length="1629" mass="175850">MYPQPGQHHHQHHQHRPQHHPQPHPHPQPQPHPYAPQPHQHQPHVWQGYAPAVSMSSNAYSAMPPSYQQQQSHQYPYYQQQSVVPSTSPELARPTSSGYPTPFQAPNVSSGYYPYQHQQSSATSTPVALTRPLSGAAAYGGLGSPTPLPASGGSSPVVPALLPGGPTFYKAEMTESQVQTWQQQQQQQQAIKVEVPSSHYTAQQQPPTPTSTPTPLLQQTQVPALDVHAEIQLQLQRQSQLQAMQMHGRHSNGSTGTVAGVPHSPQPSWTQPQPLATANMGIRPSSPFPPSPRLPMHPTPVEHQSSLTDITPISYNSQESSLTTLDSAPIAAVGVHAGVSRPYASSMGHYQDQQAYPSSIENQSSLTEIDATTGSGPRSNASGTSGFQSHIQNQYMSHGQQHSYVSAIEQQSSLTELDNLPFPLEAQSSLTEVDSLPHALEEQSALTVVDDLPYALEEQSALTVVDDLPYSLEEQSALTEIDNLPHALPEQSSLTVLDEPTAMCEGSKGKDIQDRVQPRANTASPASPLKVVAVTTTSTASIASSASSASTTTTTTTETESTTVMSHTVSLTPESATDAPASLFSMSNWSLPSNFSDPTDVASNPVADIAKSGQEDRDVSVRDSLHKRPPASMHIDTTLTHTEEEAGAPMEEPASAGILIPLSPTSAVDSPKPNVSIAQSLSASSPLSRMATNSTGSTPPIPAPKPASLLAAKTNRPQSGASGASLDSLLTQEILTLTPTFDGVTNELSLVDEELEEVVTEDDEQDDIVKVDDGMSAFIRELQSSMTLSRSESGSSSHAGSSEDRGTDHVKRTDSNSSRIGQRGNDTLVETPSGNDGDLERLHSASACDQDENPQVQELQHLETIQFEWSFSDSEQVTYERIFSLWERPAEECVSSDIAGKVFMTLGLMNHDLYKICQLLNPEEKPVLNRTEFIAGLHLVNCKAIGYELPEELPDELMMSAAAIGRIVIPPRPVQGPSAVLPKAVESTATIMQSASESHVPRLIPVQAAVSKPSYPAGSNFMHTYDASLSSYSSAVPLLEADSVEPTLADSDVYLAYPYPASQQQSPPSQHMPQYQNISPGAMQHTQQYYTSGEQGYSMSIAPVVFQPQATSPQSPSAAPVLPSKPGPHALHNLPENAPVIVSFEDEPIDRSDNVSPVETEKQLPPQVQEVASTDSASDAIVASSTSAQRQDLEEDPDLYLSSPDAWDDDSTPPEMDVEGSYTKYRSDFKNDMTVSASVTANHPINPKCGVYYFEVFIERFKGNSAISVGIASKSLRKNCQVGWDLNSWGYHSDDGFLYFGNGKQNIEYSYEYGEGDTIGCGINFLDRAVFFTLNGDMSGVAFKFIKDSIPLYPAIGLSQAGTEINANFGDQTFLFNIIDYKKRVMSKPIHPQMFLTWNNGARNEKVFQILADGLSVIASGKDAGCIRGPKVSPRDKNVFYFEVTILYMPATVQGTISVGICGKDQEMTDIMGWKPNSYGYSGECGDFLSISLNRSSLYARSLSGKMKARARGPSFRSGSVVGCGVDFASRELFFTLNGECLGQAFYELDVLDCYPCVSVIDGGGGVGGPLSHLREQTGTSHGSHGHDDGWASERFSSQNRGGFEFKANFGQFPFMFDLAAFEASGGHY</sequence>